<evidence type="ECO:0000313" key="1">
    <source>
        <dbReference type="EMBL" id="MVQ29647.1"/>
    </source>
</evidence>
<dbReference type="Proteomes" id="UP000469385">
    <property type="component" value="Unassembled WGS sequence"/>
</dbReference>
<name>A0A6N8IS28_9BURK</name>
<sequence length="96" mass="10854">MRVLVACLEDKSFEFKGNAGQLNQSATWPYFWMPCVMGDDYLQRANCLVEAVPVDVRLLDGCMFVLYQARKDAEAFAAWIPDALAAVEHGYRTMRG</sequence>
<gene>
    <name evidence="1" type="ORF">GON04_09320</name>
</gene>
<organism evidence="1 2">
    <name type="scientific">Ramlibacter pinisoli</name>
    <dbReference type="NCBI Taxonomy" id="2682844"/>
    <lineage>
        <taxon>Bacteria</taxon>
        <taxon>Pseudomonadati</taxon>
        <taxon>Pseudomonadota</taxon>
        <taxon>Betaproteobacteria</taxon>
        <taxon>Burkholderiales</taxon>
        <taxon>Comamonadaceae</taxon>
        <taxon>Ramlibacter</taxon>
    </lineage>
</organism>
<protein>
    <submittedName>
        <fullName evidence="1">Uncharacterized protein</fullName>
    </submittedName>
</protein>
<proteinExistence type="predicted"/>
<reference evidence="1 2" key="1">
    <citation type="submission" date="2019-12" db="EMBL/GenBank/DDBJ databases">
        <authorList>
            <person name="Huq M.A."/>
        </authorList>
    </citation>
    <scope>NUCLEOTIDE SEQUENCE [LARGE SCALE GENOMIC DNA]</scope>
    <source>
        <strain evidence="1 2">MAH-25</strain>
    </source>
</reference>
<evidence type="ECO:0000313" key="2">
    <source>
        <dbReference type="Proteomes" id="UP000469385"/>
    </source>
</evidence>
<keyword evidence="2" id="KW-1185">Reference proteome</keyword>
<accession>A0A6N8IS28</accession>
<comment type="caution">
    <text evidence="1">The sequence shown here is derived from an EMBL/GenBank/DDBJ whole genome shotgun (WGS) entry which is preliminary data.</text>
</comment>
<dbReference type="EMBL" id="WSEL01000003">
    <property type="protein sequence ID" value="MVQ29647.1"/>
    <property type="molecule type" value="Genomic_DNA"/>
</dbReference>
<dbReference type="RefSeq" id="WP_157397628.1">
    <property type="nucleotide sequence ID" value="NZ_WSEL01000003.1"/>
</dbReference>
<dbReference type="AlphaFoldDB" id="A0A6N8IS28"/>